<proteinExistence type="predicted"/>
<comment type="caution">
    <text evidence="2">The sequence shown here is derived from an EMBL/GenBank/DDBJ whole genome shotgun (WGS) entry which is preliminary data.</text>
</comment>
<accession>A0ABS9DWE6</accession>
<feature type="region of interest" description="Disordered" evidence="1">
    <location>
        <begin position="51"/>
        <end position="73"/>
    </location>
</feature>
<protein>
    <submittedName>
        <fullName evidence="2">Uncharacterized protein</fullName>
    </submittedName>
</protein>
<name>A0ABS9DWE6_9PROT</name>
<feature type="compositionally biased region" description="Acidic residues" evidence="1">
    <location>
        <begin position="54"/>
        <end position="66"/>
    </location>
</feature>
<sequence length="104" mass="11632">MFANVATFSKKMRKKEHIVRITADEAGKLLAAGGDKTDWQRVKALSQEDVERLADEDDGPLPEGWEDSISFGSPEPKKDVHIRLDAAVIFQEIRTGLIRLQSVI</sequence>
<reference evidence="2 3" key="1">
    <citation type="submission" date="2022-01" db="EMBL/GenBank/DDBJ databases">
        <authorList>
            <person name="Won M."/>
            <person name="Kim S.-J."/>
            <person name="Kwon S.-W."/>
        </authorList>
    </citation>
    <scope>NUCLEOTIDE SEQUENCE [LARGE SCALE GENOMIC DNA]</scope>
    <source>
        <strain evidence="2 3">KCTC 23505</strain>
    </source>
</reference>
<dbReference type="EMBL" id="JAKGBZ010000006">
    <property type="protein sequence ID" value="MCF3946001.1"/>
    <property type="molecule type" value="Genomic_DNA"/>
</dbReference>
<dbReference type="Proteomes" id="UP001521209">
    <property type="component" value="Unassembled WGS sequence"/>
</dbReference>
<gene>
    <name evidence="2" type="ORF">L2A60_04780</name>
</gene>
<keyword evidence="3" id="KW-1185">Reference proteome</keyword>
<evidence type="ECO:0000256" key="1">
    <source>
        <dbReference type="SAM" id="MobiDB-lite"/>
    </source>
</evidence>
<evidence type="ECO:0000313" key="2">
    <source>
        <dbReference type="EMBL" id="MCF3946001.1"/>
    </source>
</evidence>
<organism evidence="2 3">
    <name type="scientific">Acidiphilium iwatense</name>
    <dbReference type="NCBI Taxonomy" id="768198"/>
    <lineage>
        <taxon>Bacteria</taxon>
        <taxon>Pseudomonadati</taxon>
        <taxon>Pseudomonadota</taxon>
        <taxon>Alphaproteobacteria</taxon>
        <taxon>Acetobacterales</taxon>
        <taxon>Acidocellaceae</taxon>
        <taxon>Acidiphilium</taxon>
    </lineage>
</organism>
<evidence type="ECO:0000313" key="3">
    <source>
        <dbReference type="Proteomes" id="UP001521209"/>
    </source>
</evidence>